<sequence length="469" mass="52962">MKEIFIEDSWTRRIAVKEDGVLTECHFEEKDKGILPGNLILGVVKNTVASLSSVFIDIGDVKNAYMFVQDKARLKDFREGQGILVEVLKEKSGGKGAKVTDKVSIAGKYIVLSIGKGITYSQKIEPEALFEKHGNLKTVDGYRVLYREASLEASREDILEEAKELKAAFDEALRKAENGIGPRKIFGDESVLGRVIRDNFTDLNLIYVDSEETRDHLKSEFSLPSLLHRDPQGLFDFYGIEKDIVKLLNPKVTLTGGGNLVIESTEAMHVIDVNSAKKQGKGNREDSSLELNLAAAAEAVRQIRLRNLFGIIAIDFVDMKDEDSRKSLLQKVSDELMRDHSKSTAYPLTELGIMQIARRGRGLSVRSHISEKCPCCGRDQLLSLEYTLWLIRNELKRELKSADVRDFHISLNERFRARIEADIRGFIDSIDAGDRRIYLTFSGTHEHFILEPLIFGTQVRDKEKYLINP</sequence>
<reference evidence="8 9" key="1">
    <citation type="submission" date="2021-03" db="EMBL/GenBank/DDBJ databases">
        <title>Genomic Encyclopedia of Type Strains, Phase IV (KMG-IV): sequencing the most valuable type-strain genomes for metagenomic binning, comparative biology and taxonomic classification.</title>
        <authorList>
            <person name="Goeker M."/>
        </authorList>
    </citation>
    <scope>NUCLEOTIDE SEQUENCE [LARGE SCALE GENOMIC DNA]</scope>
    <source>
        <strain evidence="8 9">DSM 6139</strain>
    </source>
</reference>
<dbReference type="Proteomes" id="UP001519271">
    <property type="component" value="Unassembled WGS sequence"/>
</dbReference>
<protein>
    <submittedName>
        <fullName evidence="8">Ribonuclease G</fullName>
        <ecNumber evidence="8">3.1.26.-</ecNumber>
    </submittedName>
</protein>
<evidence type="ECO:0000256" key="1">
    <source>
        <dbReference type="ARBA" id="ARBA00001946"/>
    </source>
</evidence>
<keyword evidence="2" id="KW-0479">Metal-binding</keyword>
<accession>A0ABS4G4U6</accession>
<feature type="domain" description="RNA-binding protein AU-1/Ribonuclease E/G" evidence="7">
    <location>
        <begin position="104"/>
        <end position="359"/>
    </location>
</feature>
<dbReference type="EC" id="3.1.26.-" evidence="8"/>
<dbReference type="Pfam" id="PF10150">
    <property type="entry name" value="RNase_E_G"/>
    <property type="match status" value="1"/>
</dbReference>
<keyword evidence="6" id="KW-0175">Coiled coil</keyword>
<organism evidence="8 9">
    <name type="scientific">Youngiibacter multivorans</name>
    <dbReference type="NCBI Taxonomy" id="937251"/>
    <lineage>
        <taxon>Bacteria</taxon>
        <taxon>Bacillati</taxon>
        <taxon>Bacillota</taxon>
        <taxon>Clostridia</taxon>
        <taxon>Eubacteriales</taxon>
        <taxon>Clostridiaceae</taxon>
        <taxon>Youngiibacter</taxon>
    </lineage>
</organism>
<dbReference type="SUPFAM" id="SSF50249">
    <property type="entry name" value="Nucleic acid-binding proteins"/>
    <property type="match status" value="1"/>
</dbReference>
<name>A0ABS4G4U6_9CLOT</name>
<evidence type="ECO:0000256" key="6">
    <source>
        <dbReference type="SAM" id="Coils"/>
    </source>
</evidence>
<dbReference type="InterPro" id="IPR019307">
    <property type="entry name" value="RNA-bd_AU-1/RNase_E/G"/>
</dbReference>
<keyword evidence="9" id="KW-1185">Reference proteome</keyword>
<keyword evidence="5" id="KW-0694">RNA-binding</keyword>
<dbReference type="InterPro" id="IPR004659">
    <property type="entry name" value="RNase_E/G"/>
</dbReference>
<dbReference type="CDD" id="cd04453">
    <property type="entry name" value="S1_RNase_E"/>
    <property type="match status" value="1"/>
</dbReference>
<comment type="cofactor">
    <cofactor evidence="1">
        <name>Mg(2+)</name>
        <dbReference type="ChEBI" id="CHEBI:18420"/>
    </cofactor>
</comment>
<evidence type="ECO:0000259" key="7">
    <source>
        <dbReference type="Pfam" id="PF10150"/>
    </source>
</evidence>
<dbReference type="InterPro" id="IPR012340">
    <property type="entry name" value="NA-bd_OB-fold"/>
</dbReference>
<proteinExistence type="predicted"/>
<gene>
    <name evidence="8" type="ORF">J2Z34_002048</name>
</gene>
<feature type="coiled-coil region" evidence="6">
    <location>
        <begin position="148"/>
        <end position="179"/>
    </location>
</feature>
<evidence type="ECO:0000313" key="9">
    <source>
        <dbReference type="Proteomes" id="UP001519271"/>
    </source>
</evidence>
<comment type="caution">
    <text evidence="8">The sequence shown here is derived from an EMBL/GenBank/DDBJ whole genome shotgun (WGS) entry which is preliminary data.</text>
</comment>
<evidence type="ECO:0000256" key="2">
    <source>
        <dbReference type="ARBA" id="ARBA00022723"/>
    </source>
</evidence>
<keyword evidence="4" id="KW-0460">Magnesium</keyword>
<evidence type="ECO:0000256" key="5">
    <source>
        <dbReference type="ARBA" id="ARBA00022884"/>
    </source>
</evidence>
<evidence type="ECO:0000256" key="4">
    <source>
        <dbReference type="ARBA" id="ARBA00022842"/>
    </source>
</evidence>
<dbReference type="RefSeq" id="WP_209459757.1">
    <property type="nucleotide sequence ID" value="NZ_JAGGKC010000016.1"/>
</dbReference>
<dbReference type="GO" id="GO:0016787">
    <property type="term" value="F:hydrolase activity"/>
    <property type="evidence" value="ECO:0007669"/>
    <property type="project" value="UniProtKB-KW"/>
</dbReference>
<dbReference type="EMBL" id="JAGGKC010000016">
    <property type="protein sequence ID" value="MBP1919559.1"/>
    <property type="molecule type" value="Genomic_DNA"/>
</dbReference>
<evidence type="ECO:0000313" key="8">
    <source>
        <dbReference type="EMBL" id="MBP1919559.1"/>
    </source>
</evidence>
<dbReference type="PANTHER" id="PTHR30001:SF0">
    <property type="entry name" value="RIBONUCLEASE G"/>
    <property type="match status" value="1"/>
</dbReference>
<dbReference type="Gene3D" id="2.40.50.140">
    <property type="entry name" value="Nucleic acid-binding proteins"/>
    <property type="match status" value="1"/>
</dbReference>
<keyword evidence="3 8" id="KW-0378">Hydrolase</keyword>
<dbReference type="PANTHER" id="PTHR30001">
    <property type="entry name" value="RIBONUCLEASE"/>
    <property type="match status" value="1"/>
</dbReference>
<evidence type="ECO:0000256" key="3">
    <source>
        <dbReference type="ARBA" id="ARBA00022801"/>
    </source>
</evidence>